<sequence>MGFKDKKLTHVGREFDHERVYTDSKKTLTKTGLGILFLAVGFMGAFSQVFNTHSFNTQLHTKMELFNQNIYKMFGFTIDGELCSGHGVVAKNSKCLCDLGYAGPLCSDAVSSGKFDSQEPYINDFDLDLNDPTPNSVLIVTESIGDLNLNQAVEAESTSSLAFHLVRAGFQVSVLYVGTETPMFWKFQRDLRVEGVSLIRLPSLGLSFGENPTEERSYEVYQYLIRQQKQYATVHFTAHSGTGFYTLMAQKQGLICSKTKYIVQVDRLPPGDTKTIEMNDPNFVVTDLNTLKLDYITLKSVEYADNLVFSSKYLLETVRKLSWKFSTFGTNVIERISSIVETEDLGIKEATLKELVFVGPMTTIDGLKLFCESVDLVAEELGKAGISVSFVGFEKTVDDVPSGEWIDIYASNWEEYGLKWNVIKLREVHEILSYLKMDSGRIAVLPALLDFSSTIARELLFNRYPFISSYNSAIKDMILEEDKVQVLSNPTAAEFSERFRNLITNSGKEEKIKSKKIFNIKFFLYFYIVIVARPSESKSFAVDGWIDIHKNNAGNDISVCNKKYEETEDYPLVSIVLVHHNRGHLLKQAVESIEAQTYPNIEVVLVDDGSTDKESIRILESITWGWWENKGWKVIREKNKYLGAARNAGVKHAAGKYVVFMDDDDLAKPHQVETLVKVAINRNAEVVTSGHDVFTGMKGPTSTISLKRYLPLGAAKLPGMLENVFGDSKMLVNRELFISSGGFTEDYGVGFEDYEFLAKMALNDKAMEAVSEPLNWYRRHDDAMSYQTNLKQNQLRMLRAYAAVNGEASPAQQGLLQHTQEMFFKRDGIKPFVNEPLPNTTLSHYTTVNTFPQESSHYVTTLYETLGEPSEETTIAPSFVQQTTAEETTNFEPATTVNLVEISTSSDFLNIGTTVTSDDSVIEEPTTAVHVAESTTEEFVFVEPTTAVYVVEESTTAVYVVEESTAAVPEEITTTDAFVILPSTSLHEEITTTEEFVIEEPTTTVHIEEFTTITPEEYTTVTPEEYTTVTPEEITTITPEEITTITPEEITTTEVYVVEEPTTAVYVPEVSSATTEGFNFEQTSTIPNYDEQTIIDETPIFSTTIAIVVEGTTFAQETTTDEFLVEATTTSSNFVFEFSTTSVDSEVSATTIDYVVDETTTFDYIVPEFTSKSTLVPDESTLAATETFFEHRTTVVEPELPLETTLAPEFTSTALEPDEEISTVLIATLMPEFTSTIFEPEEGPFTSQEATLAPEFTSSFYLPQEETTATSAPEFTSSFYLPQEETTTSQETTLASEFTSSFYLPQEETTASQETTLASEFTSSFYLPQEETTTSQETTLAPEFTSSFYLPQEETTTSQETTLAPVFTSTSLLATETSFELPVDKTTAMLTQEYSTIKETVIQSTTFELPVVPSLTVKESTLPVETTEAPLISSLSFYTEEFTTNEFVFEETSTVSTSAFTKSEESSVFTSLETFAPEYTSDDLEPTHYHSLTKEPLASTISDEFPIITTSLNVPEISSKFTTVPSSSEPYSATNIVTFKEDTTTVNDELPEYTSNQFTLQTPSENEAYTTEEKLTFGVTTSFDFVSLIRTSETSAVASSTVLPEISSSRSVYISETETIDYNHPSSTENPFTFTNEYETETNIPSEPSTTTTKKTTSYVYFTSATDQSISFATTTSDKNVETVQQSSEVHIPTSTQFTSTAVPTLPFEYDPVPSGPSCTYDCSGFCKPDSEVKYFDPCYVCGGDGTSCRDCTGKVNGTAVVDACDKCNGKADTCHKYVANEPEVIPNKAGINFTVYGAGFELHGASGEEYTHVFLDGKQVPVSQITQVGKGWLVVSFPTKLTLNAAIQKFEITLTQPGAKDDDGSDIEFPTYPLWVYDSATSVLDSIEPVEVNIDSTNPENLKGSFLSFPRAACVFNNNIVGYQSPATYENKQYSCSLPNSPALQTAERYDVNLVYSAARYPIPNHPATKNLDVRRSEYYLDTSAKVFIKVFDHAPVVDSVRVTDVGNAIQVTFEHPFKIIDAPTYVASAFNEIKAVSLDSTVPCSLVFGSNSGVLFDPKSPEDCVLSQTSAYTLRLSFSFGSTNFEVGNELEFLPNTVVKSTCVYCHALVGKHVIRSPYHPVKPNVIINGPSAIGPCPDLTLDISQTFGSAGREWKSVQITFSSNSTSSTELLNSFLPELAHDAQLGSQELIIPKDYLPEGSYVFSLKFTNHLNEFETGFYQFKKLPFEVPYVVLSSDNGYYNLNSYNLQTFRASALLKCPATDNKKVTFSWSSLDTSSPLPSPGISRYSGSTLNFPSHHFAPNKKYSYSLIYGWKNETQTTVVTTSIFTNLDVIYVSSGASKVVGALNKIVLNPIIFDQFYHNFDANLFAVTYLCRTSYGGLCMSATTKVPIVLSSAEDYDLTGQLESGYTYVFTALVTNKITYSTTTGSAAYITVVDGLLPSLEVHPSELNPSYLAQNFYLEAKVEPLNTLSNISYAWSIPKVCNFKHYVGLQLDPSFVATTKNSHTFKLFEGALAPATEYCVEVQAVDTTTGLTATANVPFIVGDVPSGGTCALQSAADGEALAYQFQLACMGWSSPEGPFRYEFSIKEDNDSGDTNGWSVISPAASSAMLSTTLPSGNWKVLTTVYDQSWATNLDLPIIKISSSPSPKSKRDLDVNAIFAESITNYDNTQDVHSALKTLSVLFAGIPKGTSIVDVNSYINNGLPLARKVIESGNLFFEVHTVAPYVASILKKSVSSVEVNELEKTVVDGLFWFTEKFLTELRYNQPSKCFNNEVAQSVYSAIDASLSSLLSANALSAVVSKGYFGVLSKLRECQYNNQVCNEEPHTFNGNHFDITTGIVDTNLVENFCNFKVKNFGPYYQKGCQKFTCEDANLFGAYPKDYITHYNFSGLISDETSSLKFFDRDNKVIVLKDARIEGVINDKKMTAQITEDHQPVVFQISNTGGDFANTSLNTATANLTSYDESGNFYFNAHTNGLYAVYIPIEICEHDPLYPELPRNCNNDCPSSPDYLKWSVDSCDATKCVLTETKDDSKDECSVCYGDNTTCADCFGVPNGEHEVEPICGQCVIPGTPVKCFTFTAIEPYYIPFEDGAVITLVGNQFTQNDTSVTLNDQLLTFDDNLQFVNSTMLTYTIYKNSTLFADPGKELALAKFNIARPRRRIQTAKFLKYYNPESTKVNSISPYTSFANVPNTYTITGENLFKTASPICVFKSGNTYVKSVATFVDTNTYICENAVIPFTGVTHAYILYHTPVFSTLEYSKENLYRPNFFVKENAELKHLLLAAPPVILEARFSDNGASIFIDFSSSITVLRTKSKFLDNIPSLEAIKADAFDFTVNKVYCSSVFYGSSKTENYGQLWRNQSVSDCIVTVPKVNRLQLQFSGAFSLDALSTPISIMEFLKVVPDVIINRNTIYSGSVTQSVLVQAPIKAPQPTVIVSASSLIGACAPIELDLSNSYGSAGRPWSDIQLTYTSTNPSNQTRQDAIVSALNTQKNLVKAGKLSVITLSRDILDVASYSFTVTFVNFLGGVSSSTVFIEKSGKDDIPWITTGSDNGLSELSNFDVQILRAKVKTIVGCGVQSNVLFEWSILPNIVVSDPKITLDSNYVTKSGLVIPEYTFLPKRTYNFILTARFDKAGANSYKFPVAISTSKDKIEASPGPSKTLGTLNNIILNSVILNDYYKEFKESQYSCTWECLAYPNNDVLSTSEACIDAKTMAALSIGNGCSSIDLTNSLDPGTYKFSLEVTNLDTSIVSKKSYSYISVLEGLVPVAAIVPSSLKPGSHSKTFSLQSVVDIETISGKDIKNVKFSWTAEEECYGETFTVINLEQGVTTLTNPKKANLKFAPGKLQPSAEYCFLLQVTDVNNPNIGRSSYNIPIRDQPSSGLCTADVTEGNAFVDKFTISCNGWVTDDASYPINYRFKYSSDLGETYQLLGALSSSSVFATTLSAGTFYILPEILDTAQSQNPEDSQAPIILKVNKPVDAGSLNKRLFRRGEVMEAQSLVEIRKRELSYAAKIAVNYTMDAETAFVATQDALSAITAAAVAISSLPETLATEDDLGIQAAILSLLKTIINSGNWYLDPVRAAPFCASLLKGTVASNTDHSLPIVESIFTLVSKSTVDILKNSGKTCYSDEASNNFLRTIEAVLGSLQNTKSYSELVSNTWANSMKSVNNCQFNVRICGQLPFSYSGNYLTYETGFADATDNSDYCNFEIDNVNLFTSPPQADGCIRYSCRSTAASGVLSPYTLTTSNNSTIPNIELSNKISRLAFFGSNLAEVGLVNAPLTGAVELDDAFLDKYSFLKSGLLEDANFQASVVKLEFKDSNRLYSELSINENAAELTSVSGKKALFTGSDAGNFIMLIKKQDPSYVPPTLVATNGPSPTSVVSEEPVPVSPDVPGSSPMAAIGGAVGAAVVLAIIAGAIIGLKKKRAKKEPLAKPTVEETPLISDVIVQINDAPTRDPALLPNYQLPPSYNAFMTAKEDGVILGPSGGEVVIDMEVTQPDGAHDEIQVGIQSLPVAVSVDEQYAPEQINLPEEHIKEQEVPLVDQTVAENDGIVSEQSPSEDQITPNAAENEQASLAD</sequence>
<organism evidence="5 6">
    <name type="scientific">Clydaea vesicula</name>
    <dbReference type="NCBI Taxonomy" id="447962"/>
    <lineage>
        <taxon>Eukaryota</taxon>
        <taxon>Fungi</taxon>
        <taxon>Fungi incertae sedis</taxon>
        <taxon>Chytridiomycota</taxon>
        <taxon>Chytridiomycota incertae sedis</taxon>
        <taxon>Chytridiomycetes</taxon>
        <taxon>Lobulomycetales</taxon>
        <taxon>Lobulomycetaceae</taxon>
        <taxon>Clydaea</taxon>
    </lineage>
</organism>
<feature type="transmembrane region" description="Helical" evidence="2">
    <location>
        <begin position="4403"/>
        <end position="4426"/>
    </location>
</feature>
<dbReference type="Gene3D" id="3.90.550.10">
    <property type="entry name" value="Spore Coat Polysaccharide Biosynthesis Protein SpsA, Chain A"/>
    <property type="match status" value="1"/>
</dbReference>
<feature type="domain" description="PKD/REJ-like" evidence="4">
    <location>
        <begin position="3576"/>
        <end position="3951"/>
    </location>
</feature>
<dbReference type="EMBL" id="JADGJW010000419">
    <property type="protein sequence ID" value="KAJ3217598.1"/>
    <property type="molecule type" value="Genomic_DNA"/>
</dbReference>
<accession>A0AAD5U3V4</accession>
<feature type="domain" description="Glycosyltransferase 2-like" evidence="3">
    <location>
        <begin position="574"/>
        <end position="705"/>
    </location>
</feature>
<feature type="transmembrane region" description="Helical" evidence="2">
    <location>
        <begin position="31"/>
        <end position="50"/>
    </location>
</feature>
<dbReference type="SUPFAM" id="SSF53448">
    <property type="entry name" value="Nucleotide-diphospho-sugar transferases"/>
    <property type="match status" value="1"/>
</dbReference>
<gene>
    <name evidence="5" type="ORF">HK099_005400</name>
</gene>
<evidence type="ECO:0000313" key="6">
    <source>
        <dbReference type="Proteomes" id="UP001211065"/>
    </source>
</evidence>
<keyword evidence="2" id="KW-0472">Membrane</keyword>
<feature type="compositionally biased region" description="Polar residues" evidence="1">
    <location>
        <begin position="4559"/>
        <end position="4582"/>
    </location>
</feature>
<dbReference type="Pfam" id="PF00535">
    <property type="entry name" value="Glycos_transf_2"/>
    <property type="match status" value="1"/>
</dbReference>
<feature type="region of interest" description="Disordered" evidence="1">
    <location>
        <begin position="4542"/>
        <end position="4582"/>
    </location>
</feature>
<dbReference type="PANTHER" id="PTHR22916:SF30">
    <property type="entry name" value="IPT_TIG DOMAIN-CONTAINING PROTEIN"/>
    <property type="match status" value="1"/>
</dbReference>
<evidence type="ECO:0000259" key="3">
    <source>
        <dbReference type="Pfam" id="PF00535"/>
    </source>
</evidence>
<keyword evidence="2" id="KW-0812">Transmembrane</keyword>
<evidence type="ECO:0000256" key="1">
    <source>
        <dbReference type="SAM" id="MobiDB-lite"/>
    </source>
</evidence>
<keyword evidence="6" id="KW-1185">Reference proteome</keyword>
<dbReference type="InterPro" id="IPR002859">
    <property type="entry name" value="PKD/REJ-like"/>
</dbReference>
<feature type="domain" description="PKD/REJ-like" evidence="4">
    <location>
        <begin position="2407"/>
        <end position="2638"/>
    </location>
</feature>
<dbReference type="InterPro" id="IPR029044">
    <property type="entry name" value="Nucleotide-diphossugar_trans"/>
</dbReference>
<dbReference type="InterPro" id="IPR001173">
    <property type="entry name" value="Glyco_trans_2-like"/>
</dbReference>
<protein>
    <submittedName>
        <fullName evidence="5">Uncharacterized protein</fullName>
    </submittedName>
</protein>
<name>A0AAD5U3V4_9FUNG</name>
<proteinExistence type="predicted"/>
<evidence type="ECO:0000256" key="2">
    <source>
        <dbReference type="SAM" id="Phobius"/>
    </source>
</evidence>
<keyword evidence="2" id="KW-1133">Transmembrane helix</keyword>
<dbReference type="Pfam" id="PF02010">
    <property type="entry name" value="REJ"/>
    <property type="match status" value="2"/>
</dbReference>
<dbReference type="CDD" id="cd00761">
    <property type="entry name" value="Glyco_tranf_GTA_type"/>
    <property type="match status" value="1"/>
</dbReference>
<comment type="caution">
    <text evidence="5">The sequence shown here is derived from an EMBL/GenBank/DDBJ whole genome shotgun (WGS) entry which is preliminary data.</text>
</comment>
<reference evidence="5" key="1">
    <citation type="submission" date="2020-05" db="EMBL/GenBank/DDBJ databases">
        <title>Phylogenomic resolution of chytrid fungi.</title>
        <authorList>
            <person name="Stajich J.E."/>
            <person name="Amses K."/>
            <person name="Simmons R."/>
            <person name="Seto K."/>
            <person name="Myers J."/>
            <person name="Bonds A."/>
            <person name="Quandt C.A."/>
            <person name="Barry K."/>
            <person name="Liu P."/>
            <person name="Grigoriev I."/>
            <person name="Longcore J.E."/>
            <person name="James T.Y."/>
        </authorList>
    </citation>
    <scope>NUCLEOTIDE SEQUENCE</scope>
    <source>
        <strain evidence="5">JEL0476</strain>
    </source>
</reference>
<evidence type="ECO:0000259" key="4">
    <source>
        <dbReference type="Pfam" id="PF02010"/>
    </source>
</evidence>
<dbReference type="Proteomes" id="UP001211065">
    <property type="component" value="Unassembled WGS sequence"/>
</dbReference>
<dbReference type="PANTHER" id="PTHR22916">
    <property type="entry name" value="GLYCOSYLTRANSFERASE"/>
    <property type="match status" value="1"/>
</dbReference>
<evidence type="ECO:0000313" key="5">
    <source>
        <dbReference type="EMBL" id="KAJ3217598.1"/>
    </source>
</evidence>